<evidence type="ECO:0000256" key="2">
    <source>
        <dbReference type="ARBA" id="ARBA00023002"/>
    </source>
</evidence>
<evidence type="ECO:0000313" key="6">
    <source>
        <dbReference type="Proteomes" id="UP000245212"/>
    </source>
</evidence>
<comment type="caution">
    <text evidence="5">The sequence shown here is derived from an EMBL/GenBank/DDBJ whole genome shotgun (WGS) entry which is preliminary data.</text>
</comment>
<dbReference type="Gene3D" id="3.40.50.720">
    <property type="entry name" value="NAD(P)-binding Rossmann-like Domain"/>
    <property type="match status" value="1"/>
</dbReference>
<evidence type="ECO:0000256" key="3">
    <source>
        <dbReference type="RuleBase" id="RU000363"/>
    </source>
</evidence>
<dbReference type="GO" id="GO:0016491">
    <property type="term" value="F:oxidoreductase activity"/>
    <property type="evidence" value="ECO:0007669"/>
    <property type="project" value="UniProtKB-KW"/>
</dbReference>
<evidence type="ECO:0000256" key="1">
    <source>
        <dbReference type="ARBA" id="ARBA00006484"/>
    </source>
</evidence>
<dbReference type="AlphaFoldDB" id="A0A2V1JYB4"/>
<dbReference type="SUPFAM" id="SSF51735">
    <property type="entry name" value="NAD(P)-binding Rossmann-fold domains"/>
    <property type="match status" value="1"/>
</dbReference>
<keyword evidence="2" id="KW-0560">Oxidoreductase</keyword>
<evidence type="ECO:0000313" key="5">
    <source>
        <dbReference type="EMBL" id="PWF22631.1"/>
    </source>
</evidence>
<keyword evidence="6" id="KW-1185">Reference proteome</keyword>
<gene>
    <name evidence="5" type="ORF">DD235_11170</name>
</gene>
<dbReference type="PRINTS" id="PR00080">
    <property type="entry name" value="SDRFAMILY"/>
</dbReference>
<proteinExistence type="inferred from homology"/>
<accession>A0A2V1JYB4</accession>
<dbReference type="PANTHER" id="PTHR44169:SF6">
    <property type="entry name" value="NADPH-DEPENDENT 1-ACYLDIHYDROXYACETONE PHOSPHATE REDUCTASE"/>
    <property type="match status" value="1"/>
</dbReference>
<reference evidence="6" key="1">
    <citation type="submission" date="2018-05" db="EMBL/GenBank/DDBJ databases">
        <authorList>
            <person name="Li Y."/>
        </authorList>
    </citation>
    <scope>NUCLEOTIDE SEQUENCE [LARGE SCALE GENOMIC DNA]</scope>
    <source>
        <strain evidence="6">3d-2-2</strain>
    </source>
</reference>
<dbReference type="InterPro" id="IPR020904">
    <property type="entry name" value="Sc_DH/Rdtase_CS"/>
</dbReference>
<name>A0A2V1JYB4_9BURK</name>
<sequence>MQTTANTILVTGGGSGIGRELAQRLHAQGNTVIVTGRRLEALQATVAGHAHMHALALNVDDPQAITAFVQQVLEQFPKLNVLINNAGIMRYEDLSTCSDLHDAEAQISTNLLGTIRVTNALVDHLKTQVHAAVVTVSSGLAFVPRADAAVYSATKAAVHVYTQCLRQQLAGQVEVIELVPPAVQTELTPGQSEREGYLPLHAFMDEVMALFNQQPTPSEIVVERARLQRLAEREGRFEQVFDRINANAAQQRR</sequence>
<dbReference type="Pfam" id="PF00106">
    <property type="entry name" value="adh_short"/>
    <property type="match status" value="1"/>
</dbReference>
<dbReference type="PRINTS" id="PR00081">
    <property type="entry name" value="GDHRDH"/>
</dbReference>
<evidence type="ECO:0000259" key="4">
    <source>
        <dbReference type="SMART" id="SM00822"/>
    </source>
</evidence>
<dbReference type="InterPro" id="IPR002347">
    <property type="entry name" value="SDR_fam"/>
</dbReference>
<dbReference type="RefSeq" id="WP_109062156.1">
    <property type="nucleotide sequence ID" value="NZ_QETA01000004.1"/>
</dbReference>
<dbReference type="PROSITE" id="PS00061">
    <property type="entry name" value="ADH_SHORT"/>
    <property type="match status" value="1"/>
</dbReference>
<feature type="domain" description="Ketoreductase" evidence="4">
    <location>
        <begin position="6"/>
        <end position="182"/>
    </location>
</feature>
<protein>
    <submittedName>
        <fullName evidence="5">Oxidoreductase</fullName>
    </submittedName>
</protein>
<dbReference type="InterPro" id="IPR057326">
    <property type="entry name" value="KR_dom"/>
</dbReference>
<dbReference type="InterPro" id="IPR036291">
    <property type="entry name" value="NAD(P)-bd_dom_sf"/>
</dbReference>
<comment type="similarity">
    <text evidence="1 3">Belongs to the short-chain dehydrogenases/reductases (SDR) family.</text>
</comment>
<dbReference type="PANTHER" id="PTHR44169">
    <property type="entry name" value="NADPH-DEPENDENT 1-ACYLDIHYDROXYACETONE PHOSPHATE REDUCTASE"/>
    <property type="match status" value="1"/>
</dbReference>
<dbReference type="SMART" id="SM00822">
    <property type="entry name" value="PKS_KR"/>
    <property type="match status" value="1"/>
</dbReference>
<dbReference type="EMBL" id="QETA01000004">
    <property type="protein sequence ID" value="PWF22631.1"/>
    <property type="molecule type" value="Genomic_DNA"/>
</dbReference>
<dbReference type="Proteomes" id="UP000245212">
    <property type="component" value="Unassembled WGS sequence"/>
</dbReference>
<organism evidence="5 6">
    <name type="scientific">Corticimicrobacter populi</name>
    <dbReference type="NCBI Taxonomy" id="2175229"/>
    <lineage>
        <taxon>Bacteria</taxon>
        <taxon>Pseudomonadati</taxon>
        <taxon>Pseudomonadota</taxon>
        <taxon>Betaproteobacteria</taxon>
        <taxon>Burkholderiales</taxon>
        <taxon>Alcaligenaceae</taxon>
        <taxon>Corticimicrobacter</taxon>
    </lineage>
</organism>